<proteinExistence type="predicted"/>
<dbReference type="AlphaFoldDB" id="A0A7C5L8A5"/>
<dbReference type="InterPro" id="IPR025874">
    <property type="entry name" value="DZR"/>
</dbReference>
<dbReference type="PANTHER" id="PTHR36844">
    <property type="entry name" value="PROTEASE PRSW"/>
    <property type="match status" value="1"/>
</dbReference>
<dbReference type="EMBL" id="DRWN01000066">
    <property type="protein sequence ID" value="HHK69025.1"/>
    <property type="molecule type" value="Genomic_DNA"/>
</dbReference>
<keyword evidence="3" id="KW-0482">Metalloprotease</keyword>
<evidence type="ECO:0000259" key="2">
    <source>
        <dbReference type="Pfam" id="PF12773"/>
    </source>
</evidence>
<keyword evidence="3" id="KW-0645">Protease</keyword>
<reference evidence="3" key="1">
    <citation type="journal article" date="2020" name="mSystems">
        <title>Genome- and Community-Level Interaction Insights into Carbon Utilization and Element Cycling Functions of Hydrothermarchaeota in Hydrothermal Sediment.</title>
        <authorList>
            <person name="Zhou Z."/>
            <person name="Liu Y."/>
            <person name="Xu W."/>
            <person name="Pan J."/>
            <person name="Luo Z.H."/>
            <person name="Li M."/>
        </authorList>
    </citation>
    <scope>NUCLEOTIDE SEQUENCE [LARGE SCALE GENOMIC DNA]</scope>
    <source>
        <strain evidence="3">SpSt-1056</strain>
    </source>
</reference>
<sequence>MSSMSSVICHSCSFVNQPNSLYCFRCGVPLTLIVCVNCRTQIPAYVSACPSCGYPVQRQRLSSHVPSMPMGNSYTDPSMRPRGGLADVFLLYTLLTKKRMPIYRASPAVYERLSPQTLARAGHYLTLTLIIFFIGVATASIILEQQGFAAMIPVSIVAALMPAVGFLGWMRLNDRLEPEPIWLVALAWGWGVFSLLPAVIVNDLLIPPLGWGGLAGFTEEPIKMLGVYLIATNPRLRSEFNDHLDGLLYGSAAGLGFAFSENILYVARNLQTNPMIVLLRVLAMSMHMFTTGLIGYWMGYLRVHGMTVSLPAVLPALAFAAFTHMLWNTIGQLPGDALLAVFFIWSPILVYYLSKIAREALVDEYFWGYGHGYAPKEGH</sequence>
<dbReference type="GO" id="GO:0008237">
    <property type="term" value="F:metallopeptidase activity"/>
    <property type="evidence" value="ECO:0007669"/>
    <property type="project" value="UniProtKB-KW"/>
</dbReference>
<feature type="transmembrane region" description="Helical" evidence="1">
    <location>
        <begin position="181"/>
        <end position="201"/>
    </location>
</feature>
<protein>
    <submittedName>
        <fullName evidence="3">PrsW family intramembrane metalloprotease</fullName>
    </submittedName>
</protein>
<feature type="domain" description="DZANK-type" evidence="2">
    <location>
        <begin position="9"/>
        <end position="53"/>
    </location>
</feature>
<feature type="transmembrane region" description="Helical" evidence="1">
    <location>
        <begin position="310"/>
        <end position="330"/>
    </location>
</feature>
<comment type="caution">
    <text evidence="3">The sequence shown here is derived from an EMBL/GenBank/DDBJ whole genome shotgun (WGS) entry which is preliminary data.</text>
</comment>
<dbReference type="PANTHER" id="PTHR36844:SF1">
    <property type="entry name" value="PROTEASE PRSW"/>
    <property type="match status" value="1"/>
</dbReference>
<organism evidence="3">
    <name type="scientific">Caldiarchaeum subterraneum</name>
    <dbReference type="NCBI Taxonomy" id="311458"/>
    <lineage>
        <taxon>Archaea</taxon>
        <taxon>Nitrososphaerota</taxon>
        <taxon>Candidatus Caldarchaeales</taxon>
        <taxon>Candidatus Caldarchaeaceae</taxon>
        <taxon>Candidatus Caldarchaeum</taxon>
    </lineage>
</organism>
<feature type="transmembrane region" description="Helical" evidence="1">
    <location>
        <begin position="277"/>
        <end position="298"/>
    </location>
</feature>
<dbReference type="GO" id="GO:0006508">
    <property type="term" value="P:proteolysis"/>
    <property type="evidence" value="ECO:0007669"/>
    <property type="project" value="UniProtKB-KW"/>
</dbReference>
<dbReference type="Pfam" id="PF12773">
    <property type="entry name" value="DZR"/>
    <property type="match status" value="1"/>
</dbReference>
<keyword evidence="1" id="KW-1133">Transmembrane helix</keyword>
<evidence type="ECO:0000313" key="3">
    <source>
        <dbReference type="EMBL" id="HHK69025.1"/>
    </source>
</evidence>
<dbReference type="InterPro" id="IPR026898">
    <property type="entry name" value="PrsW"/>
</dbReference>
<evidence type="ECO:0000256" key="1">
    <source>
        <dbReference type="SAM" id="Phobius"/>
    </source>
</evidence>
<feature type="transmembrane region" description="Helical" evidence="1">
    <location>
        <begin position="148"/>
        <end position="169"/>
    </location>
</feature>
<keyword evidence="1" id="KW-0812">Transmembrane</keyword>
<feature type="transmembrane region" description="Helical" evidence="1">
    <location>
        <begin position="337"/>
        <end position="354"/>
    </location>
</feature>
<gene>
    <name evidence="3" type="ORF">ENM11_07775</name>
</gene>
<name>A0A7C5L8A5_CALS0</name>
<accession>A0A7C5L8A5</accession>
<feature type="transmembrane region" description="Helical" evidence="1">
    <location>
        <begin position="121"/>
        <end position="142"/>
    </location>
</feature>
<keyword evidence="3" id="KW-0378">Hydrolase</keyword>
<dbReference type="Pfam" id="PF13367">
    <property type="entry name" value="PrsW-protease"/>
    <property type="match status" value="1"/>
</dbReference>
<keyword evidence="1" id="KW-0472">Membrane</keyword>